<evidence type="ECO:0000313" key="2">
    <source>
        <dbReference type="Proteomes" id="UP001230504"/>
    </source>
</evidence>
<reference evidence="1" key="1">
    <citation type="submission" date="2021-06" db="EMBL/GenBank/DDBJ databases">
        <title>Comparative genomics, transcriptomics and evolutionary studies reveal genomic signatures of adaptation to plant cell wall in hemibiotrophic fungi.</title>
        <authorList>
            <consortium name="DOE Joint Genome Institute"/>
            <person name="Baroncelli R."/>
            <person name="Diaz J.F."/>
            <person name="Benocci T."/>
            <person name="Peng M."/>
            <person name="Battaglia E."/>
            <person name="Haridas S."/>
            <person name="Andreopoulos W."/>
            <person name="Labutti K."/>
            <person name="Pangilinan J."/>
            <person name="Floch G.L."/>
            <person name="Makela M.R."/>
            <person name="Henrissat B."/>
            <person name="Grigoriev I.V."/>
            <person name="Crouch J.A."/>
            <person name="De Vries R.P."/>
            <person name="Sukno S.A."/>
            <person name="Thon M.R."/>
        </authorList>
    </citation>
    <scope>NUCLEOTIDE SEQUENCE</scope>
    <source>
        <strain evidence="1">CBS 125086</strain>
    </source>
</reference>
<organism evidence="1 2">
    <name type="scientific">Colletotrichum navitas</name>
    <dbReference type="NCBI Taxonomy" id="681940"/>
    <lineage>
        <taxon>Eukaryota</taxon>
        <taxon>Fungi</taxon>
        <taxon>Dikarya</taxon>
        <taxon>Ascomycota</taxon>
        <taxon>Pezizomycotina</taxon>
        <taxon>Sordariomycetes</taxon>
        <taxon>Hypocreomycetidae</taxon>
        <taxon>Glomerellales</taxon>
        <taxon>Glomerellaceae</taxon>
        <taxon>Colletotrichum</taxon>
        <taxon>Colletotrichum graminicola species complex</taxon>
    </lineage>
</organism>
<accession>A0AAD8QCN0</accession>
<keyword evidence="2" id="KW-1185">Reference proteome</keyword>
<proteinExistence type="predicted"/>
<evidence type="ECO:0000313" key="1">
    <source>
        <dbReference type="EMBL" id="KAK1600121.1"/>
    </source>
</evidence>
<name>A0AAD8QCN0_9PEZI</name>
<protein>
    <submittedName>
        <fullName evidence="1">Uncharacterized protein</fullName>
    </submittedName>
</protein>
<dbReference type="AlphaFoldDB" id="A0AAD8QCN0"/>
<dbReference type="Proteomes" id="UP001230504">
    <property type="component" value="Unassembled WGS sequence"/>
</dbReference>
<dbReference type="RefSeq" id="XP_060420617.1">
    <property type="nucleotide sequence ID" value="XM_060565122.1"/>
</dbReference>
<dbReference type="GeneID" id="85449362"/>
<sequence length="120" mass="13248">MVFVICLSSVALATTYAWWEGISLAFLSASPYLTTVYHGTSNIAHGRAGHVSVILPLRWPSSNTRSHHHNCLVDTHRRQTRTELHHIALPQTGSASRRASVNLVSQHRNAVMSPWVTASP</sequence>
<dbReference type="EMBL" id="JAHLJV010000001">
    <property type="protein sequence ID" value="KAK1600121.1"/>
    <property type="molecule type" value="Genomic_DNA"/>
</dbReference>
<gene>
    <name evidence="1" type="ORF">LY79DRAFT_7866</name>
</gene>
<comment type="caution">
    <text evidence="1">The sequence shown here is derived from an EMBL/GenBank/DDBJ whole genome shotgun (WGS) entry which is preliminary data.</text>
</comment>